<organism evidence="1 2">
    <name type="scientific">Pseudoxanthomonas putridarboris</name>
    <dbReference type="NCBI Taxonomy" id="752605"/>
    <lineage>
        <taxon>Bacteria</taxon>
        <taxon>Pseudomonadati</taxon>
        <taxon>Pseudomonadota</taxon>
        <taxon>Gammaproteobacteria</taxon>
        <taxon>Lysobacterales</taxon>
        <taxon>Lysobacteraceae</taxon>
        <taxon>Pseudoxanthomonas</taxon>
    </lineage>
</organism>
<gene>
    <name evidence="1" type="ORF">AAD027_10720</name>
</gene>
<dbReference type="EMBL" id="JBBWWT010000004">
    <property type="protein sequence ID" value="MEL1264836.1"/>
    <property type="molecule type" value="Genomic_DNA"/>
</dbReference>
<sequence>MKTTRLLLDSVLFALEVDLPTMLERTPDADRMQAFAVIAAMISESARLEDRAHIWKWLQRIRMDLVNRVPSAKPR</sequence>
<comment type="caution">
    <text evidence="1">The sequence shown here is derived from an EMBL/GenBank/DDBJ whole genome shotgun (WGS) entry which is preliminary data.</text>
</comment>
<evidence type="ECO:0000313" key="1">
    <source>
        <dbReference type="EMBL" id="MEL1264836.1"/>
    </source>
</evidence>
<reference evidence="1 2" key="1">
    <citation type="submission" date="2024-04" db="EMBL/GenBank/DDBJ databases">
        <title>Draft genome sequence of Pseudoxanthomonas putridarboris WD12.</title>
        <authorList>
            <person name="Oh J."/>
        </authorList>
    </citation>
    <scope>NUCLEOTIDE SEQUENCE [LARGE SCALE GENOMIC DNA]</scope>
    <source>
        <strain evidence="1 2">WD12</strain>
    </source>
</reference>
<proteinExistence type="predicted"/>
<name>A0ABU9J0T6_9GAMM</name>
<evidence type="ECO:0000313" key="2">
    <source>
        <dbReference type="Proteomes" id="UP001459204"/>
    </source>
</evidence>
<keyword evidence="2" id="KW-1185">Reference proteome</keyword>
<protein>
    <submittedName>
        <fullName evidence="1">Uncharacterized protein</fullName>
    </submittedName>
</protein>
<dbReference type="RefSeq" id="WP_341726022.1">
    <property type="nucleotide sequence ID" value="NZ_JBBWWT010000004.1"/>
</dbReference>
<dbReference type="Proteomes" id="UP001459204">
    <property type="component" value="Unassembled WGS sequence"/>
</dbReference>
<accession>A0ABU9J0T6</accession>